<gene>
    <name evidence="1" type="ORF">H8707_14520</name>
</gene>
<dbReference type="Proteomes" id="UP000601171">
    <property type="component" value="Unassembled WGS sequence"/>
</dbReference>
<protein>
    <submittedName>
        <fullName evidence="1">Uncharacterized protein</fullName>
    </submittedName>
</protein>
<proteinExistence type="predicted"/>
<evidence type="ECO:0000313" key="2">
    <source>
        <dbReference type="Proteomes" id="UP000601171"/>
    </source>
</evidence>
<comment type="caution">
    <text evidence="1">The sequence shown here is derived from an EMBL/GenBank/DDBJ whole genome shotgun (WGS) entry which is preliminary data.</text>
</comment>
<accession>A0A926ILC8</accession>
<dbReference type="EMBL" id="JACRTG010000034">
    <property type="protein sequence ID" value="MBC8589426.1"/>
    <property type="molecule type" value="Genomic_DNA"/>
</dbReference>
<keyword evidence="2" id="KW-1185">Reference proteome</keyword>
<reference evidence="1" key="1">
    <citation type="submission" date="2020-08" db="EMBL/GenBank/DDBJ databases">
        <title>Genome public.</title>
        <authorList>
            <person name="Liu C."/>
            <person name="Sun Q."/>
        </authorList>
    </citation>
    <scope>NUCLEOTIDE SEQUENCE</scope>
    <source>
        <strain evidence="1">BX21</strain>
    </source>
</reference>
<organism evidence="1 2">
    <name type="scientific">Paratissierella segnis</name>
    <dbReference type="NCBI Taxonomy" id="2763679"/>
    <lineage>
        <taxon>Bacteria</taxon>
        <taxon>Bacillati</taxon>
        <taxon>Bacillota</taxon>
        <taxon>Tissierellia</taxon>
        <taxon>Tissierellales</taxon>
        <taxon>Tissierellaceae</taxon>
        <taxon>Paratissierella</taxon>
    </lineage>
</organism>
<dbReference type="RefSeq" id="WP_262430894.1">
    <property type="nucleotide sequence ID" value="NZ_JACRTG010000034.1"/>
</dbReference>
<sequence>MIVDFNDRYLKRNLRLAMDKLGIDNEEGLAKYDTKNINDDMIKILEKIISRKQYLEDEFYKFTRATVSEEDCIIFFAFLLEYFQGLIAAFEGANACSKDNEDFNIIMRYLYDNKMKVLNSYISRELLENIGWE</sequence>
<evidence type="ECO:0000313" key="1">
    <source>
        <dbReference type="EMBL" id="MBC8589426.1"/>
    </source>
</evidence>
<name>A0A926ILC8_9FIRM</name>
<dbReference type="AlphaFoldDB" id="A0A926ILC8"/>